<dbReference type="GO" id="GO:0003700">
    <property type="term" value="F:DNA-binding transcription factor activity"/>
    <property type="evidence" value="ECO:0007669"/>
    <property type="project" value="TreeGrafter"/>
</dbReference>
<dbReference type="SUPFAM" id="SSF48498">
    <property type="entry name" value="Tetracyclin repressor-like, C-terminal domain"/>
    <property type="match status" value="1"/>
</dbReference>
<dbReference type="InterPro" id="IPR009057">
    <property type="entry name" value="Homeodomain-like_sf"/>
</dbReference>
<evidence type="ECO:0000313" key="7">
    <source>
        <dbReference type="Proteomes" id="UP000466039"/>
    </source>
</evidence>
<dbReference type="PANTHER" id="PTHR30055:SF234">
    <property type="entry name" value="HTH-TYPE TRANSCRIPTIONAL REGULATOR BETI"/>
    <property type="match status" value="1"/>
</dbReference>
<dbReference type="PROSITE" id="PS50977">
    <property type="entry name" value="HTH_TETR_2"/>
    <property type="match status" value="1"/>
</dbReference>
<keyword evidence="7" id="KW-1185">Reference proteome</keyword>
<evidence type="ECO:0000259" key="5">
    <source>
        <dbReference type="PROSITE" id="PS50977"/>
    </source>
</evidence>
<keyword evidence="2 4" id="KW-0238">DNA-binding</keyword>
<dbReference type="Pfam" id="PF00440">
    <property type="entry name" value="TetR_N"/>
    <property type="match status" value="1"/>
</dbReference>
<dbReference type="Gene3D" id="1.10.357.10">
    <property type="entry name" value="Tetracycline Repressor, domain 2"/>
    <property type="match status" value="1"/>
</dbReference>
<dbReference type="InterPro" id="IPR050109">
    <property type="entry name" value="HTH-type_TetR-like_transc_reg"/>
</dbReference>
<gene>
    <name evidence="6" type="ORF">MMON_29420</name>
</gene>
<dbReference type="GO" id="GO:0000976">
    <property type="term" value="F:transcription cis-regulatory region binding"/>
    <property type="evidence" value="ECO:0007669"/>
    <property type="project" value="TreeGrafter"/>
</dbReference>
<dbReference type="PRINTS" id="PR00455">
    <property type="entry name" value="HTHTETR"/>
</dbReference>
<evidence type="ECO:0000256" key="1">
    <source>
        <dbReference type="ARBA" id="ARBA00023015"/>
    </source>
</evidence>
<evidence type="ECO:0000256" key="2">
    <source>
        <dbReference type="ARBA" id="ARBA00023125"/>
    </source>
</evidence>
<dbReference type="InterPro" id="IPR001647">
    <property type="entry name" value="HTH_TetR"/>
</dbReference>
<evidence type="ECO:0000313" key="6">
    <source>
        <dbReference type="EMBL" id="BBZ61641.1"/>
    </source>
</evidence>
<name>A0AAD1N0B1_MYCMB</name>
<protein>
    <submittedName>
        <fullName evidence="6">TetR family transcriptional regulator</fullName>
    </submittedName>
</protein>
<evidence type="ECO:0000256" key="4">
    <source>
        <dbReference type="PROSITE-ProRule" id="PRU00335"/>
    </source>
</evidence>
<keyword evidence="3" id="KW-0804">Transcription</keyword>
<proteinExistence type="predicted"/>
<accession>A0AAD1N0B1</accession>
<organism evidence="6 7">
    <name type="scientific">Mycolicibacterium monacense</name>
    <name type="common">Mycobacterium monacense</name>
    <dbReference type="NCBI Taxonomy" id="85693"/>
    <lineage>
        <taxon>Bacteria</taxon>
        <taxon>Bacillati</taxon>
        <taxon>Actinomycetota</taxon>
        <taxon>Actinomycetes</taxon>
        <taxon>Mycobacteriales</taxon>
        <taxon>Mycobacteriaceae</taxon>
        <taxon>Mycolicibacterium</taxon>
    </lineage>
</organism>
<dbReference type="AlphaFoldDB" id="A0AAD1N0B1"/>
<evidence type="ECO:0000256" key="3">
    <source>
        <dbReference type="ARBA" id="ARBA00023163"/>
    </source>
</evidence>
<dbReference type="Proteomes" id="UP000466039">
    <property type="component" value="Chromosome"/>
</dbReference>
<keyword evidence="1" id="KW-0805">Transcription regulation</keyword>
<sequence length="227" mass="24942">MCVAEQGDRRTDATRQQILRAAARQFAVKPYGLVNLDDILSDAAVTKGAMYHHFRSKYALASALVDQWLESTLRTVDETVALRRSAMETLVDVTFGTAVDDIGEHVTRAGLNLLESVGRTDGLRRRALDTSRAALVPLARRAVEEGDAADHTPPEDVARLLVFLYLGVRQASDLDDAAAFLGDLERAWALVLPGLAVTERLGYLRTFVRRRSALAIKKARPLSTDTL</sequence>
<feature type="DNA-binding region" description="H-T-H motif" evidence="4">
    <location>
        <begin position="35"/>
        <end position="54"/>
    </location>
</feature>
<dbReference type="InterPro" id="IPR036271">
    <property type="entry name" value="Tet_transcr_reg_TetR-rel_C_sf"/>
</dbReference>
<dbReference type="EMBL" id="AP022617">
    <property type="protein sequence ID" value="BBZ61641.1"/>
    <property type="molecule type" value="Genomic_DNA"/>
</dbReference>
<dbReference type="SUPFAM" id="SSF46689">
    <property type="entry name" value="Homeodomain-like"/>
    <property type="match status" value="1"/>
</dbReference>
<dbReference type="PANTHER" id="PTHR30055">
    <property type="entry name" value="HTH-TYPE TRANSCRIPTIONAL REGULATOR RUTR"/>
    <property type="match status" value="1"/>
</dbReference>
<feature type="domain" description="HTH tetR-type" evidence="5">
    <location>
        <begin position="12"/>
        <end position="72"/>
    </location>
</feature>
<reference evidence="6 7" key="1">
    <citation type="journal article" date="2019" name="Emerg. Microbes Infect.">
        <title>Comprehensive subspecies identification of 175 nontuberculous mycobacteria species based on 7547 genomic profiles.</title>
        <authorList>
            <person name="Matsumoto Y."/>
            <person name="Kinjo T."/>
            <person name="Motooka D."/>
            <person name="Nabeya D."/>
            <person name="Jung N."/>
            <person name="Uechi K."/>
            <person name="Horii T."/>
            <person name="Iida T."/>
            <person name="Fujita J."/>
            <person name="Nakamura S."/>
        </authorList>
    </citation>
    <scope>NUCLEOTIDE SEQUENCE [LARGE SCALE GENOMIC DNA]</scope>
    <source>
        <strain evidence="6 7">JCM 15658</strain>
    </source>
</reference>